<evidence type="ECO:0000313" key="1">
    <source>
        <dbReference type="EMBL" id="CCF73308.1"/>
    </source>
</evidence>
<accession>I7I8L6</accession>
<reference evidence="1 2" key="1">
    <citation type="journal article" date="2012" name="Nucleic Acids Res.">
        <title>Sequencing of the smallest Apicomplexan genome from the human pathogen Babesia microti.</title>
        <authorList>
            <person name="Cornillot E."/>
            <person name="Hadj-Kaddour K."/>
            <person name="Dassouli A."/>
            <person name="Noel B."/>
            <person name="Ranwez V."/>
            <person name="Vacherie B."/>
            <person name="Augagneur Y."/>
            <person name="Bres V."/>
            <person name="Duclos A."/>
            <person name="Randazzo S."/>
            <person name="Carcy B."/>
            <person name="Debierre-Grockiego F."/>
            <person name="Delbecq S."/>
            <person name="Moubri-Menage K."/>
            <person name="Shams-Eldin H."/>
            <person name="Usmani-Brown S."/>
            <person name="Bringaud F."/>
            <person name="Wincker P."/>
            <person name="Vivares C.P."/>
            <person name="Schwarz R.T."/>
            <person name="Schetters T.P."/>
            <person name="Krause P.J."/>
            <person name="Gorenflot A."/>
            <person name="Berry V."/>
            <person name="Barbe V."/>
            <person name="Ben Mamoun C."/>
        </authorList>
    </citation>
    <scope>NUCLEOTIDE SEQUENCE [LARGE SCALE GENOMIC DNA]</scope>
    <source>
        <strain evidence="1 2">RI</strain>
    </source>
</reference>
<dbReference type="RefSeq" id="XP_012647917.1">
    <property type="nucleotide sequence ID" value="XM_012792463.1"/>
</dbReference>
<gene>
    <name evidence="1" type="ORF">BMR1_02g00715</name>
</gene>
<dbReference type="AlphaFoldDB" id="I7I8L6"/>
<sequence length="302" mass="34926">MYPGISTEVLDDTGELHKNTYNTNYYPAVHSDCENVDVNLYQCLLPSCTYYPHDDYPRDLKYAENVYGTYCPLMESYPFNPNLGHLTSYSIEDYNRNNTYDLNNSFNCNKNCEFVLEDNNMLLNIPDSNNAFDYNQSVECLNNLYETQFLPQLANNCMHELYETARYVNGCVDNCNTDHLISTMPYQSQAVHSTFNHKCESPDSTDSGTEYEDIDISENGANVDFLRMSEKTWKRYRLSGMFKLGNKGRSQLKSKISKYLKQHPQLRNRVNKISGVRKATTRQLFQLAQICGIKSHLAQHID</sequence>
<organism evidence="1 2">
    <name type="scientific">Babesia microti (strain RI)</name>
    <dbReference type="NCBI Taxonomy" id="1133968"/>
    <lineage>
        <taxon>Eukaryota</taxon>
        <taxon>Sar</taxon>
        <taxon>Alveolata</taxon>
        <taxon>Apicomplexa</taxon>
        <taxon>Aconoidasida</taxon>
        <taxon>Piroplasmida</taxon>
        <taxon>Babesiidae</taxon>
        <taxon>Babesia</taxon>
    </lineage>
</organism>
<dbReference type="Proteomes" id="UP000002899">
    <property type="component" value="Chromosome II"/>
</dbReference>
<proteinExistence type="predicted"/>
<dbReference type="KEGG" id="bmic:BMR1_02g00715"/>
<reference evidence="1 2" key="3">
    <citation type="journal article" date="2016" name="Sci. Rep.">
        <title>Genome-wide diversity and gene expression profiling of Babesia microti isolates identify polymorphic genes that mediate host-pathogen interactions.</title>
        <authorList>
            <person name="Silva J.C."/>
            <person name="Cornillot E."/>
            <person name="McCracken C."/>
            <person name="Usmani-Brown S."/>
            <person name="Dwivedi A."/>
            <person name="Ifeonu O.O."/>
            <person name="Crabtree J."/>
            <person name="Gotia H.T."/>
            <person name="Virji A.Z."/>
            <person name="Reynes C."/>
            <person name="Colinge J."/>
            <person name="Kumar V."/>
            <person name="Lawres L."/>
            <person name="Pazzi J.E."/>
            <person name="Pablo J.V."/>
            <person name="Hung C."/>
            <person name="Brancato J."/>
            <person name="Kumari P."/>
            <person name="Orvis J."/>
            <person name="Tretina K."/>
            <person name="Chibucos M."/>
            <person name="Ott S."/>
            <person name="Sadzewicz L."/>
            <person name="Sengamalay N."/>
            <person name="Shetty A.C."/>
            <person name="Su Q."/>
            <person name="Tallon L."/>
            <person name="Fraser C.M."/>
            <person name="Frutos R."/>
            <person name="Molina D.M."/>
            <person name="Krause P.J."/>
            <person name="Ben Mamoun C."/>
        </authorList>
    </citation>
    <scope>NUCLEOTIDE SEQUENCE [LARGE SCALE GENOMIC DNA]</scope>
    <source>
        <strain evidence="1 2">RI</strain>
    </source>
</reference>
<name>I7I8L6_BABMR</name>
<protein>
    <submittedName>
        <fullName evidence="1">Uncharacterized protein</fullName>
    </submittedName>
</protein>
<evidence type="ECO:0000313" key="2">
    <source>
        <dbReference type="Proteomes" id="UP000002899"/>
    </source>
</evidence>
<dbReference type="EMBL" id="FO082872">
    <property type="protein sequence ID" value="CCF73308.1"/>
    <property type="molecule type" value="Genomic_DNA"/>
</dbReference>
<dbReference type="VEuPathDB" id="PiroplasmaDB:BMR1_02g00715"/>
<reference evidence="1 2" key="2">
    <citation type="journal article" date="2013" name="PLoS ONE">
        <title>Whole genome mapping and re-organization of the nuclear and mitochondrial genomes of Babesia microti isolates.</title>
        <authorList>
            <person name="Cornillot E."/>
            <person name="Dassouli A."/>
            <person name="Garg A."/>
            <person name="Pachikara N."/>
            <person name="Randazzo S."/>
            <person name="Depoix D."/>
            <person name="Carcy B."/>
            <person name="Delbecq S."/>
            <person name="Frutos R."/>
            <person name="Silva J.C."/>
            <person name="Sutton R."/>
            <person name="Krause P.J."/>
            <person name="Mamoun C.B."/>
        </authorList>
    </citation>
    <scope>NUCLEOTIDE SEQUENCE [LARGE SCALE GENOMIC DNA]</scope>
    <source>
        <strain evidence="1 2">RI</strain>
    </source>
</reference>
<dbReference type="OrthoDB" id="428826at2759"/>
<dbReference type="GeneID" id="24423932"/>
<keyword evidence="2" id="KW-1185">Reference proteome</keyword>